<keyword evidence="3" id="KW-1185">Reference proteome</keyword>
<sequence length="64" mass="7015">MHYFPATDDLPPEPPVRPGDEECCQSGCDPCVFDRYAEALEKYRAELRAWEAKRAGAAPGAGSD</sequence>
<dbReference type="Proteomes" id="UP000887222">
    <property type="component" value="Unassembled WGS sequence"/>
</dbReference>
<gene>
    <name evidence="2" type="ORF">NCCP691_05290</name>
</gene>
<feature type="domain" description="Oxidoreductase-like" evidence="1">
    <location>
        <begin position="12"/>
        <end position="51"/>
    </location>
</feature>
<evidence type="ECO:0000313" key="2">
    <source>
        <dbReference type="EMBL" id="GIZ50515.1"/>
    </source>
</evidence>
<organism evidence="2 3">
    <name type="scientific">Noviherbaspirillum aridicola</name>
    <dbReference type="NCBI Taxonomy" id="2849687"/>
    <lineage>
        <taxon>Bacteria</taxon>
        <taxon>Pseudomonadati</taxon>
        <taxon>Pseudomonadota</taxon>
        <taxon>Betaproteobacteria</taxon>
        <taxon>Burkholderiales</taxon>
        <taxon>Oxalobacteraceae</taxon>
        <taxon>Noviherbaspirillum</taxon>
    </lineage>
</organism>
<dbReference type="Pfam" id="PF09791">
    <property type="entry name" value="Oxidored-like"/>
    <property type="match status" value="1"/>
</dbReference>
<accession>A0ABQ4Q148</accession>
<dbReference type="PANTHER" id="PTHR21193:SF3">
    <property type="entry name" value="OXIDOREDUCTASE-LIKE DOMAIN-CONTAINING PROTEIN 1"/>
    <property type="match status" value="1"/>
</dbReference>
<dbReference type="RefSeq" id="WP_220806690.1">
    <property type="nucleotide sequence ID" value="NZ_BPMK01000002.1"/>
</dbReference>
<evidence type="ECO:0000259" key="1">
    <source>
        <dbReference type="Pfam" id="PF09791"/>
    </source>
</evidence>
<dbReference type="PANTHER" id="PTHR21193">
    <property type="entry name" value="OXIDOREDUCTASE-LIKE DOMAIN-CONTAINING PROTEIN 1"/>
    <property type="match status" value="1"/>
</dbReference>
<dbReference type="InterPro" id="IPR039251">
    <property type="entry name" value="OXLD1"/>
</dbReference>
<dbReference type="InterPro" id="IPR019180">
    <property type="entry name" value="Oxidoreductase-like_N"/>
</dbReference>
<dbReference type="EMBL" id="BPMK01000002">
    <property type="protein sequence ID" value="GIZ50515.1"/>
    <property type="molecule type" value="Genomic_DNA"/>
</dbReference>
<evidence type="ECO:0000313" key="3">
    <source>
        <dbReference type="Proteomes" id="UP000887222"/>
    </source>
</evidence>
<reference evidence="2 3" key="1">
    <citation type="journal article" date="2022" name="Int. J. Syst. Evol. Microbiol.">
        <title>Noviherbaspirillum aridicola sp. nov., isolated from an arid soil in Pakistan.</title>
        <authorList>
            <person name="Khan I.U."/>
            <person name="Saqib M."/>
            <person name="Amin A."/>
            <person name="Hussain F."/>
            <person name="Li L."/>
            <person name="Liu Y.H."/>
            <person name="Fang B.Z."/>
            <person name="Ahmed I."/>
            <person name="Li W.J."/>
        </authorList>
    </citation>
    <scope>NUCLEOTIDE SEQUENCE [LARGE SCALE GENOMIC DNA]</scope>
    <source>
        <strain evidence="2 3">NCCP-691</strain>
    </source>
</reference>
<proteinExistence type="predicted"/>
<name>A0ABQ4Q148_9BURK</name>
<comment type="caution">
    <text evidence="2">The sequence shown here is derived from an EMBL/GenBank/DDBJ whole genome shotgun (WGS) entry which is preliminary data.</text>
</comment>
<protein>
    <recommendedName>
        <fullName evidence="1">Oxidoreductase-like domain-containing protein</fullName>
    </recommendedName>
</protein>